<feature type="compositionally biased region" description="Basic residues" evidence="2">
    <location>
        <begin position="1"/>
        <end position="19"/>
    </location>
</feature>
<feature type="compositionally biased region" description="Polar residues" evidence="2">
    <location>
        <begin position="413"/>
        <end position="430"/>
    </location>
</feature>
<feature type="region of interest" description="Disordered" evidence="2">
    <location>
        <begin position="874"/>
        <end position="917"/>
    </location>
</feature>
<feature type="compositionally biased region" description="Basic and acidic residues" evidence="2">
    <location>
        <begin position="881"/>
        <end position="895"/>
    </location>
</feature>
<dbReference type="Pfam" id="PF13879">
    <property type="entry name" value="Hmw_CFAP97"/>
    <property type="match status" value="1"/>
</dbReference>
<evidence type="ECO:0000313" key="3">
    <source>
        <dbReference type="EMBL" id="KAK9501301.1"/>
    </source>
</evidence>
<dbReference type="InterPro" id="IPR029488">
    <property type="entry name" value="Hmw/CFAP97"/>
</dbReference>
<evidence type="ECO:0000313" key="4">
    <source>
        <dbReference type="Proteomes" id="UP001461498"/>
    </source>
</evidence>
<sequence length="1100" mass="123041">MLSSKHTIRSKHRKRKVKERNRSNILNIHEQMNSQKEDSGLIRNLNEITDVKERERVLRSLERLGIKGLSSSEDELDIEDMLSSFAEPNIQNQIDTNTNIIDEKGDYLKYSSSKTSSKFEKDSLNISSNITQNNLDKVSSKTSSKFDKDSLSITSNITQNHDEENKIKNENLKLDPNIVLEKFLDIPKLADTNQFMNQHVEVMSHVQNFKELIMNEIGPNEKLKSFINNAETLNSGISNETLLNISDNSQDKIKTVTTKSKLHENSKNVSSKAPSSMILKTSSTVQDDLKKISSKKSLNIVKKAKNVAAPKLEVDLKRVSITPVQKQSKVTSAFKADSKQVPLKTSLPVENDETVSNKQDQLKMSSSKPSTASKADSKQVTSLPVENNETVSNKHDQFKTSSKPSSAFKADSKQVTSLPVENNETVSNKQDQFKRSSSKPSTASKADSKQVTSLPVENNETVSNKHDQFKTSSKPSSAFKADSKQVPPLPVENNETVSNKQNQFKMSSSKPSTAFKVDSKQVPPLPVENNETVSNKHDQFKTSSKPSSAFKADSKQVPPLPVENNETVSNKQNQFKTSSKPSSAFKTDSKQVTSLPVENNETVSNKQNQFKTSSKPSSAFKADSKQVTSLPVENNETVSNKQNQFKTSSKPSSAFKTDSKQVTSLPVENNETVSNKQDQFKTSSSKPSTAFKTGSKQVSLSENVLQKTDQFKTSLSKLNVPSPYQNTLTKTPNSKKSPALKAPKMLENQIELVSKSTTYQNGLHEITSFSLKSSISYNDHFNNGILPSELHPKSYFIKSKTFTSTNKDEINGITSITETFNDNRNVITTKAFNDNALTDQEDTDEKSTDSSAKRALELKRRFNAAISSDSVADFVPLDSDNEPKTVDVNKKDYQHNSRFAQPQSASSHRSNATAKSNRSMYGIDYEPIEASKVNEEFELNEQLLDKLLLESIKMVSKFENGISQNINTESGLNLNNDETVAKNYDIPEFNPTAVNKKWSCSTMTPITKRFKRKNLTFSDVQVRNIECENRHLESRIKNVMKKPSGVSNNQNRNFIEASSSINRKKLDAKTCRENRKIENRLKEIKRKSSSNAPWAVPVWI</sequence>
<gene>
    <name evidence="3" type="ORF">O3M35_012039</name>
</gene>
<proteinExistence type="inferred from homology"/>
<reference evidence="3 4" key="1">
    <citation type="submission" date="2022-12" db="EMBL/GenBank/DDBJ databases">
        <title>Chromosome-level genome assembly of true bugs.</title>
        <authorList>
            <person name="Ma L."/>
            <person name="Li H."/>
        </authorList>
    </citation>
    <scope>NUCLEOTIDE SEQUENCE [LARGE SCALE GENOMIC DNA]</scope>
    <source>
        <strain evidence="3">Lab_2022b</strain>
    </source>
</reference>
<dbReference type="AlphaFoldDB" id="A0AAW1CS35"/>
<feature type="compositionally biased region" description="Polar residues" evidence="2">
    <location>
        <begin position="564"/>
        <end position="617"/>
    </location>
</feature>
<evidence type="ECO:0000256" key="1">
    <source>
        <dbReference type="ARBA" id="ARBA00008315"/>
    </source>
</evidence>
<feature type="compositionally biased region" description="Polar residues" evidence="2">
    <location>
        <begin position="354"/>
        <end position="391"/>
    </location>
</feature>
<comment type="similarity">
    <text evidence="1">Belongs to the CFAP97 family.</text>
</comment>
<feature type="compositionally biased region" description="Polar residues" evidence="2">
    <location>
        <begin position="438"/>
        <end position="462"/>
    </location>
</feature>
<organism evidence="3 4">
    <name type="scientific">Rhynocoris fuscipes</name>
    <dbReference type="NCBI Taxonomy" id="488301"/>
    <lineage>
        <taxon>Eukaryota</taxon>
        <taxon>Metazoa</taxon>
        <taxon>Ecdysozoa</taxon>
        <taxon>Arthropoda</taxon>
        <taxon>Hexapoda</taxon>
        <taxon>Insecta</taxon>
        <taxon>Pterygota</taxon>
        <taxon>Neoptera</taxon>
        <taxon>Paraneoptera</taxon>
        <taxon>Hemiptera</taxon>
        <taxon>Heteroptera</taxon>
        <taxon>Panheteroptera</taxon>
        <taxon>Cimicomorpha</taxon>
        <taxon>Reduviidae</taxon>
        <taxon>Harpactorinae</taxon>
        <taxon>Harpactorini</taxon>
        <taxon>Rhynocoris</taxon>
    </lineage>
</organism>
<feature type="region of interest" description="Disordered" evidence="2">
    <location>
        <begin position="716"/>
        <end position="739"/>
    </location>
</feature>
<feature type="region of interest" description="Disordered" evidence="2">
    <location>
        <begin position="258"/>
        <end position="277"/>
    </location>
</feature>
<feature type="compositionally biased region" description="Polar residues" evidence="2">
    <location>
        <begin position="267"/>
        <end position="277"/>
    </location>
</feature>
<feature type="compositionally biased region" description="Polar residues" evidence="2">
    <location>
        <begin position="896"/>
        <end position="917"/>
    </location>
</feature>
<feature type="compositionally biased region" description="Polar residues" evidence="2">
    <location>
        <begin position="716"/>
        <end position="736"/>
    </location>
</feature>
<dbReference type="Proteomes" id="UP001461498">
    <property type="component" value="Unassembled WGS sequence"/>
</dbReference>
<accession>A0AAW1CS35</accession>
<evidence type="ECO:0000256" key="2">
    <source>
        <dbReference type="SAM" id="MobiDB-lite"/>
    </source>
</evidence>
<protein>
    <submittedName>
        <fullName evidence="3">Uncharacterized protein</fullName>
    </submittedName>
</protein>
<name>A0AAW1CS35_9HEMI</name>
<dbReference type="EMBL" id="JAPXFL010000009">
    <property type="protein sequence ID" value="KAK9501301.1"/>
    <property type="molecule type" value="Genomic_DNA"/>
</dbReference>
<keyword evidence="4" id="KW-1185">Reference proteome</keyword>
<comment type="caution">
    <text evidence="3">The sequence shown here is derived from an EMBL/GenBank/DDBJ whole genome shotgun (WGS) entry which is preliminary data.</text>
</comment>
<feature type="region of interest" description="Disordered" evidence="2">
    <location>
        <begin position="1"/>
        <end position="23"/>
    </location>
</feature>
<feature type="compositionally biased region" description="Polar residues" evidence="2">
    <location>
        <begin position="625"/>
        <end position="698"/>
    </location>
</feature>
<feature type="compositionally biased region" description="Polar residues" evidence="2">
    <location>
        <begin position="493"/>
        <end position="512"/>
    </location>
</feature>
<feature type="region of interest" description="Disordered" evidence="2">
    <location>
        <begin position="334"/>
        <end position="698"/>
    </location>
</feature>